<dbReference type="Proteomes" id="UP001158576">
    <property type="component" value="Chromosome XSR"/>
</dbReference>
<dbReference type="InterPro" id="IPR015915">
    <property type="entry name" value="Kelch-typ_b-propeller"/>
</dbReference>
<dbReference type="EMBL" id="OU015569">
    <property type="protein sequence ID" value="CAG5098443.1"/>
    <property type="molecule type" value="Genomic_DNA"/>
</dbReference>
<accession>A0ABN7SJZ7</accession>
<dbReference type="Pfam" id="PF01344">
    <property type="entry name" value="Kelch_1"/>
    <property type="match status" value="1"/>
</dbReference>
<feature type="region of interest" description="Disordered" evidence="2">
    <location>
        <begin position="319"/>
        <end position="339"/>
    </location>
</feature>
<protein>
    <submittedName>
        <fullName evidence="3">Oidioi.mRNA.OKI2018_I69.XSR.g15671.t2.cds</fullName>
    </submittedName>
</protein>
<name>A0ABN7SJZ7_OIKDI</name>
<evidence type="ECO:0000313" key="4">
    <source>
        <dbReference type="Proteomes" id="UP001158576"/>
    </source>
</evidence>
<dbReference type="InterPro" id="IPR006652">
    <property type="entry name" value="Kelch_1"/>
</dbReference>
<reference evidence="3 4" key="1">
    <citation type="submission" date="2021-04" db="EMBL/GenBank/DDBJ databases">
        <authorList>
            <person name="Bliznina A."/>
        </authorList>
    </citation>
    <scope>NUCLEOTIDE SEQUENCE [LARGE SCALE GENOMIC DNA]</scope>
</reference>
<organism evidence="3 4">
    <name type="scientific">Oikopleura dioica</name>
    <name type="common">Tunicate</name>
    <dbReference type="NCBI Taxonomy" id="34765"/>
    <lineage>
        <taxon>Eukaryota</taxon>
        <taxon>Metazoa</taxon>
        <taxon>Chordata</taxon>
        <taxon>Tunicata</taxon>
        <taxon>Appendicularia</taxon>
        <taxon>Copelata</taxon>
        <taxon>Oikopleuridae</taxon>
        <taxon>Oikopleura</taxon>
    </lineage>
</organism>
<proteinExistence type="predicted"/>
<evidence type="ECO:0000256" key="2">
    <source>
        <dbReference type="SAM" id="MobiDB-lite"/>
    </source>
</evidence>
<feature type="compositionally biased region" description="Basic residues" evidence="2">
    <location>
        <begin position="247"/>
        <end position="256"/>
    </location>
</feature>
<gene>
    <name evidence="3" type="ORF">OKIOD_LOCUS7229</name>
</gene>
<dbReference type="PANTHER" id="PTHR23244">
    <property type="entry name" value="KELCH REPEAT DOMAIN"/>
    <property type="match status" value="1"/>
</dbReference>
<keyword evidence="4" id="KW-1185">Reference proteome</keyword>
<evidence type="ECO:0000313" key="3">
    <source>
        <dbReference type="EMBL" id="CAG5098443.1"/>
    </source>
</evidence>
<dbReference type="Gene3D" id="2.120.10.80">
    <property type="entry name" value="Kelch-type beta propeller"/>
    <property type="match status" value="1"/>
</dbReference>
<evidence type="ECO:0000256" key="1">
    <source>
        <dbReference type="ARBA" id="ARBA00022441"/>
    </source>
</evidence>
<dbReference type="SUPFAM" id="SSF117281">
    <property type="entry name" value="Kelch motif"/>
    <property type="match status" value="1"/>
</dbReference>
<feature type="region of interest" description="Disordered" evidence="2">
    <location>
        <begin position="235"/>
        <end position="256"/>
    </location>
</feature>
<keyword evidence="1" id="KW-0880">Kelch repeat</keyword>
<sequence>MISTEKRSFLKRIVSIQRCRKLHLSPREELYYETREAPINRSDFAVGVHRGKVYVYGGVCVALGHGLSDLYEYDPATESWTELRKRSAPGRLIDVDGRGRVPLRGQRHLIGDSDEFWKFSPKFQKWTKLASGPPARSEAGIAYYQQNVLVVGGYQTSDIWGYHTSLGVWTQWMKSIPKCISENIMLWEDSIFSVSNSKLGCFLYVINLNDRKYSFTTHSLEKAVGSKMVTIGTPASEFRSRSTPGSGRRRNRIASRKNSRSKVGIFNDGFEIGDDASFVSSPGISLIDLRSQERSTNLISYNSLDDSLSSVKLANRKSPESVDSAYSSSPEPYRSSSLLNQQSSPVLPFAKKLDQVENTGCYFLIFGGKPLHPVYTRKPLYAGKINLPPELIP</sequence>
<feature type="compositionally biased region" description="Low complexity" evidence="2">
    <location>
        <begin position="324"/>
        <end position="337"/>
    </location>
</feature>